<evidence type="ECO:0000313" key="11">
    <source>
        <dbReference type="EMBL" id="GAV57244.1"/>
    </source>
</evidence>
<dbReference type="OrthoDB" id="1905265at2759"/>
<keyword evidence="5 7" id="KW-0175">Coiled coil</keyword>
<feature type="region of interest" description="Disordered" evidence="8">
    <location>
        <begin position="1"/>
        <end position="35"/>
    </location>
</feature>
<evidence type="ECO:0000256" key="4">
    <source>
        <dbReference type="ARBA" id="ARBA00022833"/>
    </source>
</evidence>
<dbReference type="Pfam" id="PF16312">
    <property type="entry name" value="Oberon_cc"/>
    <property type="match status" value="1"/>
</dbReference>
<keyword evidence="6" id="KW-0539">Nucleus</keyword>
<keyword evidence="4" id="KW-0862">Zinc</keyword>
<feature type="compositionally biased region" description="Basic and acidic residues" evidence="8">
    <location>
        <begin position="316"/>
        <end position="335"/>
    </location>
</feature>
<proteinExistence type="predicted"/>
<feature type="compositionally biased region" description="Polar residues" evidence="8">
    <location>
        <begin position="301"/>
        <end position="310"/>
    </location>
</feature>
<evidence type="ECO:0000259" key="10">
    <source>
        <dbReference type="Pfam" id="PF16312"/>
    </source>
</evidence>
<dbReference type="PANTHER" id="PTHR21736">
    <property type="entry name" value="VERNALIZATION-INSENSITIVE PROTEIN 3"/>
    <property type="match status" value="1"/>
</dbReference>
<dbReference type="InterPro" id="IPR004082">
    <property type="entry name" value="OBERON"/>
</dbReference>
<dbReference type="PRINTS" id="PR01544">
    <property type="entry name" value="ARATH130DUF"/>
</dbReference>
<feature type="coiled-coil region" evidence="7">
    <location>
        <begin position="769"/>
        <end position="817"/>
    </location>
</feature>
<evidence type="ECO:0000256" key="7">
    <source>
        <dbReference type="SAM" id="Coils"/>
    </source>
</evidence>
<dbReference type="STRING" id="3775.A0A1Q3ANH9"/>
<feature type="compositionally biased region" description="Basic and acidic residues" evidence="8">
    <location>
        <begin position="1"/>
        <end position="16"/>
    </location>
</feature>
<accession>A0A1Q3ANH9</accession>
<dbReference type="GO" id="GO:0010468">
    <property type="term" value="P:regulation of gene expression"/>
    <property type="evidence" value="ECO:0007669"/>
    <property type="project" value="TreeGrafter"/>
</dbReference>
<protein>
    <submittedName>
        <fullName evidence="11">DUF1423 domain-containing protein</fullName>
    </submittedName>
</protein>
<dbReference type="AlphaFoldDB" id="A0A1Q3ANH9"/>
<reference evidence="12" key="1">
    <citation type="submission" date="2016-04" db="EMBL/GenBank/DDBJ databases">
        <title>Cephalotus genome sequencing.</title>
        <authorList>
            <person name="Fukushima K."/>
            <person name="Hasebe M."/>
            <person name="Fang X."/>
        </authorList>
    </citation>
    <scope>NUCLEOTIDE SEQUENCE [LARGE SCALE GENOMIC DNA]</scope>
    <source>
        <strain evidence="12">cv. St1</strain>
    </source>
</reference>
<keyword evidence="3" id="KW-0863">Zinc-finger</keyword>
<evidence type="ECO:0000256" key="2">
    <source>
        <dbReference type="ARBA" id="ARBA00022723"/>
    </source>
</evidence>
<dbReference type="InterPro" id="IPR032535">
    <property type="entry name" value="Oberon_CC"/>
</dbReference>
<dbReference type="InterPro" id="IPR032881">
    <property type="entry name" value="Oberon-like_PHD"/>
</dbReference>
<feature type="domain" description="Oberon coiled-coil region" evidence="10">
    <location>
        <begin position="693"/>
        <end position="808"/>
    </location>
</feature>
<dbReference type="EMBL" id="BDDD01000025">
    <property type="protein sequence ID" value="GAV57244.1"/>
    <property type="molecule type" value="Genomic_DNA"/>
</dbReference>
<dbReference type="GO" id="GO:0008270">
    <property type="term" value="F:zinc ion binding"/>
    <property type="evidence" value="ECO:0007669"/>
    <property type="project" value="UniProtKB-KW"/>
</dbReference>
<comment type="subcellular location">
    <subcellularLocation>
        <location evidence="1">Nucleus</location>
    </subcellularLocation>
</comment>
<dbReference type="Pfam" id="PF07227">
    <property type="entry name" value="PHD_Oberon"/>
    <property type="match status" value="1"/>
</dbReference>
<keyword evidence="2" id="KW-0479">Metal-binding</keyword>
<evidence type="ECO:0000256" key="1">
    <source>
        <dbReference type="ARBA" id="ARBA00004123"/>
    </source>
</evidence>
<gene>
    <name evidence="11" type="ORF">CFOL_v3_00782</name>
</gene>
<feature type="region of interest" description="Disordered" evidence="8">
    <location>
        <begin position="301"/>
        <end position="335"/>
    </location>
</feature>
<keyword evidence="12" id="KW-1185">Reference proteome</keyword>
<dbReference type="GO" id="GO:0010492">
    <property type="term" value="P:maintenance of shoot apical meristem identity"/>
    <property type="evidence" value="ECO:0007669"/>
    <property type="project" value="TreeGrafter"/>
</dbReference>
<dbReference type="Proteomes" id="UP000187406">
    <property type="component" value="Unassembled WGS sequence"/>
</dbReference>
<name>A0A1Q3ANH9_CEPFO</name>
<dbReference type="FunCoup" id="A0A1Q3ANH9">
    <property type="interactions" value="1789"/>
</dbReference>
<organism evidence="11 12">
    <name type="scientific">Cephalotus follicularis</name>
    <name type="common">Albany pitcher plant</name>
    <dbReference type="NCBI Taxonomy" id="3775"/>
    <lineage>
        <taxon>Eukaryota</taxon>
        <taxon>Viridiplantae</taxon>
        <taxon>Streptophyta</taxon>
        <taxon>Embryophyta</taxon>
        <taxon>Tracheophyta</taxon>
        <taxon>Spermatophyta</taxon>
        <taxon>Magnoliopsida</taxon>
        <taxon>eudicotyledons</taxon>
        <taxon>Gunneridae</taxon>
        <taxon>Pentapetalae</taxon>
        <taxon>rosids</taxon>
        <taxon>fabids</taxon>
        <taxon>Oxalidales</taxon>
        <taxon>Cephalotaceae</taxon>
        <taxon>Cephalotus</taxon>
    </lineage>
</organism>
<comment type="caution">
    <text evidence="11">The sequence shown here is derived from an EMBL/GenBank/DDBJ whole genome shotgun (WGS) entry which is preliminary data.</text>
</comment>
<dbReference type="InParanoid" id="A0A1Q3ANH9"/>
<dbReference type="CDD" id="cd15612">
    <property type="entry name" value="PHD_OBE1_like"/>
    <property type="match status" value="1"/>
</dbReference>
<dbReference type="PANTHER" id="PTHR21736:SF38">
    <property type="entry name" value="PROTEIN OBERON 3"/>
    <property type="match status" value="1"/>
</dbReference>
<evidence type="ECO:0000256" key="6">
    <source>
        <dbReference type="ARBA" id="ARBA00023242"/>
    </source>
</evidence>
<dbReference type="GO" id="GO:0010071">
    <property type="term" value="P:root meristem specification"/>
    <property type="evidence" value="ECO:0007669"/>
    <property type="project" value="TreeGrafter"/>
</dbReference>
<evidence type="ECO:0000259" key="9">
    <source>
        <dbReference type="Pfam" id="PF07227"/>
    </source>
</evidence>
<evidence type="ECO:0000256" key="5">
    <source>
        <dbReference type="ARBA" id="ARBA00023054"/>
    </source>
</evidence>
<evidence type="ECO:0000256" key="8">
    <source>
        <dbReference type="SAM" id="MobiDB-lite"/>
    </source>
</evidence>
<dbReference type="GO" id="GO:0005634">
    <property type="term" value="C:nucleus"/>
    <property type="evidence" value="ECO:0007669"/>
    <property type="project" value="UniProtKB-SubCell"/>
</dbReference>
<evidence type="ECO:0000256" key="3">
    <source>
        <dbReference type="ARBA" id="ARBA00022771"/>
    </source>
</evidence>
<dbReference type="InterPro" id="IPR047578">
    <property type="entry name" value="OBE1-like_PHD"/>
</dbReference>
<dbReference type="GO" id="GO:0010078">
    <property type="term" value="P:maintenance of root meristem identity"/>
    <property type="evidence" value="ECO:0007669"/>
    <property type="project" value="TreeGrafter"/>
</dbReference>
<feature type="domain" description="Oberon-like PHD finger" evidence="9">
    <location>
        <begin position="459"/>
        <end position="582"/>
    </location>
</feature>
<feature type="compositionally biased region" description="Acidic residues" evidence="8">
    <location>
        <begin position="25"/>
        <end position="35"/>
    </location>
</feature>
<evidence type="ECO:0000313" key="12">
    <source>
        <dbReference type="Proteomes" id="UP000187406"/>
    </source>
</evidence>
<sequence>MFGDKDLSNSEGESSKQNKQKLQTPEDDDDEEEDGHEIIMSFPQKKGFDFLKDIHMGGGGGGGDCFPSKSTEELTLSYLCENPKLGSSFFSEKNLLMEIKGKQVVVSDDDRIPVQQQDHDKWVERDFLNLNETKHRGRNTNSSKRQIVEELEEEELLLRLREKKPKLETLNLSLALPDVSLSLTTSKALKPKPSQSIQSLAPSNNNNNTQTACSNDCTAASMSYSYSLPYSHNPSCSLTRNSTDNFGDDQIWCGGEGTNGSVHSRFRPIGEGLVTFNNPSMMQGNRALNTNSNVNNSLYRTPSSDNQSFYPSELPARPRIETHSDDSRRRENDNMKVLESLDGMRPRKLSPPERILRELVSESVPVMSQIILELSDETLESTKEHLQTIISLPEKREDLVALQSRLERRTDLTKEILSRCQRDHLEILNAIKMGLGSFVTGKIRLPTSQLVEIFLFMRCRNVNCKSILPVDDCDCKICSTNKGFCSSCMCPVCLKFDCASNTCSWVGCDVCSHWCHAACGIQKNLIKPGPSLNRPLSTSGMQFHCIGCGHASEMFGFVKDVFICCAKDWGLDSLKKELDCLTKIFRGSDDVKGKQLHVKGDELLLKLERKVISPSDACNCIIQFFNYLDDMPDFPASDVSSKDLIPSEASLKKYTRPMTQLTSSPPKHTIYNMSSSIGQRNLLSNDLHQKAALLRDLKIEDGLKFGQLPKKDGFDSLESIVRIKEAEAKMFQSKADDAQREADGIRRMILFKSDKLEEEYAEKLAKLCLKETEERRRLQLEELKVLENSHCEYYNMKLRMQAEIAGLLERMEATKQQWV</sequence>